<dbReference type="Pfam" id="PF01363">
    <property type="entry name" value="FYVE"/>
    <property type="match status" value="1"/>
</dbReference>
<feature type="compositionally biased region" description="Polar residues" evidence="5">
    <location>
        <begin position="944"/>
        <end position="957"/>
    </location>
</feature>
<dbReference type="PANTHER" id="PTHR47553">
    <property type="entry name" value="MYOSIN-11"/>
    <property type="match status" value="1"/>
</dbReference>
<dbReference type="PROSITE" id="PS50178">
    <property type="entry name" value="ZF_FYVE"/>
    <property type="match status" value="1"/>
</dbReference>
<feature type="compositionally biased region" description="Low complexity" evidence="5">
    <location>
        <begin position="1106"/>
        <end position="1117"/>
    </location>
</feature>
<comment type="caution">
    <text evidence="7">The sequence shown here is derived from an EMBL/GenBank/DDBJ whole genome shotgun (WGS) entry which is preliminary data.</text>
</comment>
<protein>
    <recommendedName>
        <fullName evidence="6">FYVE-type domain-containing protein</fullName>
    </recommendedName>
</protein>
<dbReference type="EMBL" id="JAMYWD010000003">
    <property type="protein sequence ID" value="KAJ4977394.1"/>
    <property type="molecule type" value="Genomic_DNA"/>
</dbReference>
<dbReference type="GO" id="GO:0008270">
    <property type="term" value="F:zinc ion binding"/>
    <property type="evidence" value="ECO:0007669"/>
    <property type="project" value="UniProtKB-KW"/>
</dbReference>
<feature type="region of interest" description="Disordered" evidence="5">
    <location>
        <begin position="937"/>
        <end position="964"/>
    </location>
</feature>
<evidence type="ECO:0000313" key="7">
    <source>
        <dbReference type="EMBL" id="KAJ4977394.1"/>
    </source>
</evidence>
<dbReference type="InterPro" id="IPR019734">
    <property type="entry name" value="TPR_rpt"/>
</dbReference>
<feature type="compositionally biased region" description="Basic and acidic residues" evidence="5">
    <location>
        <begin position="1095"/>
        <end position="1104"/>
    </location>
</feature>
<dbReference type="OrthoDB" id="660555at2759"/>
<dbReference type="InterPro" id="IPR013083">
    <property type="entry name" value="Znf_RING/FYVE/PHD"/>
</dbReference>
<dbReference type="SMART" id="SM00064">
    <property type="entry name" value="FYVE"/>
    <property type="match status" value="1"/>
</dbReference>
<evidence type="ECO:0000259" key="6">
    <source>
        <dbReference type="PROSITE" id="PS50178"/>
    </source>
</evidence>
<dbReference type="SUPFAM" id="SSF48452">
    <property type="entry name" value="TPR-like"/>
    <property type="match status" value="1"/>
</dbReference>
<dbReference type="PANTHER" id="PTHR47553:SF1">
    <property type="entry name" value="RING_FYVE_PHD ZINC FINGER SUPERFAMILY PROTEIN"/>
    <property type="match status" value="1"/>
</dbReference>
<feature type="region of interest" description="Disordered" evidence="5">
    <location>
        <begin position="660"/>
        <end position="682"/>
    </location>
</feature>
<feature type="region of interest" description="Disordered" evidence="5">
    <location>
        <begin position="1030"/>
        <end position="1059"/>
    </location>
</feature>
<dbReference type="InterPro" id="IPR017455">
    <property type="entry name" value="Znf_FYVE-rel"/>
</dbReference>
<dbReference type="InterPro" id="IPR011990">
    <property type="entry name" value="TPR-like_helical_dom_sf"/>
</dbReference>
<dbReference type="InterPro" id="IPR011011">
    <property type="entry name" value="Znf_FYVE_PHD"/>
</dbReference>
<reference evidence="7" key="1">
    <citation type="journal article" date="2023" name="Plant J.">
        <title>The genome of the king protea, Protea cynaroides.</title>
        <authorList>
            <person name="Chang J."/>
            <person name="Duong T.A."/>
            <person name="Schoeman C."/>
            <person name="Ma X."/>
            <person name="Roodt D."/>
            <person name="Barker N."/>
            <person name="Li Z."/>
            <person name="Van de Peer Y."/>
            <person name="Mizrachi E."/>
        </authorList>
    </citation>
    <scope>NUCLEOTIDE SEQUENCE</scope>
    <source>
        <tissue evidence="7">Young leaves</tissue>
    </source>
</reference>
<feature type="compositionally biased region" description="Basic and acidic residues" evidence="5">
    <location>
        <begin position="145"/>
        <end position="154"/>
    </location>
</feature>
<evidence type="ECO:0000256" key="1">
    <source>
        <dbReference type="ARBA" id="ARBA00022723"/>
    </source>
</evidence>
<accession>A0A9Q0KW91</accession>
<dbReference type="Gene3D" id="3.30.40.10">
    <property type="entry name" value="Zinc/RING finger domain, C3HC4 (zinc finger)"/>
    <property type="match status" value="1"/>
</dbReference>
<dbReference type="SUPFAM" id="SSF57903">
    <property type="entry name" value="FYVE/PHD zinc finger"/>
    <property type="match status" value="1"/>
</dbReference>
<feature type="region of interest" description="Disordered" evidence="5">
    <location>
        <begin position="1095"/>
        <end position="1150"/>
    </location>
</feature>
<proteinExistence type="predicted"/>
<feature type="region of interest" description="Disordered" evidence="5">
    <location>
        <begin position="1227"/>
        <end position="1257"/>
    </location>
</feature>
<feature type="region of interest" description="Disordered" evidence="5">
    <location>
        <begin position="730"/>
        <end position="762"/>
    </location>
</feature>
<feature type="region of interest" description="Disordered" evidence="5">
    <location>
        <begin position="225"/>
        <end position="254"/>
    </location>
</feature>
<evidence type="ECO:0000256" key="3">
    <source>
        <dbReference type="ARBA" id="ARBA00022833"/>
    </source>
</evidence>
<gene>
    <name evidence="7" type="ORF">NE237_002500</name>
</gene>
<evidence type="ECO:0000256" key="4">
    <source>
        <dbReference type="PROSITE-ProRule" id="PRU00091"/>
    </source>
</evidence>
<feature type="compositionally biased region" description="Basic and acidic residues" evidence="5">
    <location>
        <begin position="1032"/>
        <end position="1044"/>
    </location>
</feature>
<dbReference type="Proteomes" id="UP001141806">
    <property type="component" value="Unassembled WGS sequence"/>
</dbReference>
<sequence length="1297" mass="143763">MLEKIGLPAKPSLRGSTWVVDASHCQGCSSQFTFINRKHHCRRCGGLFCSSCTQQRMVLRGQGDSPVRVCDPCKKLEEAARFEMRHGHKNRSNRGGPKLTQKHEDELLDQILDSDGKNLLLSGEEPIIKSTSIGSASCSSLNDEAFTHDGEGDLPRSSSVDTHSYALSETGSTSPEELRQQALEEKKKYRVLKGEGKPEEALRAFKHGKELERQADALEVALRKSRKKATSSSSLADVQNVKDDPNSIESGRKRKLSPQIVKQEKVDLTTELRELGWSDTDLHDAGKNPQKMTLEGELSALLREMPQKPNSGKAAGGIDKSQVLAHKKKALMFKREGNLAEAKEELRRAKVLEKQLEEQELLAEADDSDDELSSLIRSMDDEKPDDFSIGFEQGLGYGFNDLVDIPDNIGIDGNFEVTDEDMDDPEMVAALKSIGWAEETESHEDTVPQTTLRDMEILRSEVLSLKREALNLKRAGNVAEAMAQLKKAKAIEREVDLNSKTAENPLKTMEVDVKTNVSHDIDRKFPPKSKLVIQKELLGLKKKALALRREGRLDEAEEQLKKGKILEHQLEEMESASKVWSTETDVGGRNSEPAYKPQDISPTLVLGEERHDEDVTDQDMHDPALLSLLENLGWKDDDIEPVSLPSRPVKQIVSISENITDPSETEAPFRNPAVGPRKSKSEMQRELLSLKRKALALRRQGEAEEAEEVLRTAKVLEAQIAEMEVSKKELPGVPNKEPAGPGSLISQERERNNYSVPENRTTELPLKNLVEDEENVTEEDMHDPALLSVLKNLGWNSDAGPVRISTEASKHIVDHSGQGTGSLVIPASSEISVVAPRRSKAEIQRELLGLKRKALTLRRQGEAEEAEEVLRMAKVLEAQIEEMAAPKEDLVNSKKGEEQDGLVSLGMQAQEVNRMTESEMGPKIDVAELSKGFGWKERNEAKPPQSSDISVTETSRPISDESPTMKLYHPANEEVAEHLYPLTQSGKSLNPVNLLTGDGWKSSQFPVQEIESKGTIKSTDNEFGSRVAIGSETREHSVPPRPADDEVNSAFEPNSYNDRSHLQQEILAHKRKAVSLKREGKLAEARAELQQAKRLEKIQKEDHTQVVTGSSGPSVSTMNDSSVGQAERKTSNQGPKGISGRDRFKLQQESLAHKRQALKLRREGRIQEAEAEFELAKGLELQLEELSGHDSLNASKEAESVDDLGIEDFLDPQLLSALKAVGMHDADTVSQVPARPEATKLISSKESSSQERSQLEEKIKAEKVKALNLKRAGNQAEALEALRRAKQLEKKLNSLAS</sequence>
<keyword evidence="2 4" id="KW-0863">Zinc-finger</keyword>
<evidence type="ECO:0000256" key="2">
    <source>
        <dbReference type="ARBA" id="ARBA00022771"/>
    </source>
</evidence>
<evidence type="ECO:0000256" key="5">
    <source>
        <dbReference type="SAM" id="MobiDB-lite"/>
    </source>
</evidence>
<evidence type="ECO:0000313" key="8">
    <source>
        <dbReference type="Proteomes" id="UP001141806"/>
    </source>
</evidence>
<dbReference type="CDD" id="cd00065">
    <property type="entry name" value="FYVE_like_SF"/>
    <property type="match status" value="1"/>
</dbReference>
<feature type="region of interest" description="Disordered" evidence="5">
    <location>
        <begin position="576"/>
        <end position="599"/>
    </location>
</feature>
<keyword evidence="8" id="KW-1185">Reference proteome</keyword>
<feature type="region of interest" description="Disordered" evidence="5">
    <location>
        <begin position="144"/>
        <end position="178"/>
    </location>
</feature>
<feature type="compositionally biased region" description="Polar residues" evidence="5">
    <location>
        <begin position="156"/>
        <end position="175"/>
    </location>
</feature>
<keyword evidence="3" id="KW-0862">Zinc</keyword>
<keyword evidence="1" id="KW-0479">Metal-binding</keyword>
<name>A0A9Q0KW91_9MAGN</name>
<feature type="domain" description="FYVE-type" evidence="6">
    <location>
        <begin position="19"/>
        <end position="78"/>
    </location>
</feature>
<dbReference type="InterPro" id="IPR000306">
    <property type="entry name" value="Znf_FYVE"/>
</dbReference>
<dbReference type="SMART" id="SM00028">
    <property type="entry name" value="TPR"/>
    <property type="match status" value="8"/>
</dbReference>
<organism evidence="7 8">
    <name type="scientific">Protea cynaroides</name>
    <dbReference type="NCBI Taxonomy" id="273540"/>
    <lineage>
        <taxon>Eukaryota</taxon>
        <taxon>Viridiplantae</taxon>
        <taxon>Streptophyta</taxon>
        <taxon>Embryophyta</taxon>
        <taxon>Tracheophyta</taxon>
        <taxon>Spermatophyta</taxon>
        <taxon>Magnoliopsida</taxon>
        <taxon>Proteales</taxon>
        <taxon>Proteaceae</taxon>
        <taxon>Protea</taxon>
    </lineage>
</organism>